<sequence length="165" mass="19522">MVALPFKDRTMWHIHLIIFTSKCEIEQLRFWCQYWILLPVLTVFERVGDTFVSWLPMYSEAKLAFFVYLWYPRTKGTTYVYDAFLRPYVAKHETEIDRNLPEFRARAGDIVTKSITIFFSPAYSVSFFFSPALILCVNMDDVGLTFEKSEELLLPMLNVIQDNFK</sequence>
<protein>
    <submittedName>
        <fullName evidence="1">Uncharacterized protein</fullName>
    </submittedName>
</protein>
<dbReference type="Proteomes" id="UP001234297">
    <property type="component" value="Chromosome 3"/>
</dbReference>
<gene>
    <name evidence="1" type="ORF">MRB53_010341</name>
</gene>
<proteinExistence type="predicted"/>
<evidence type="ECO:0000313" key="1">
    <source>
        <dbReference type="EMBL" id="KAJ8636074.1"/>
    </source>
</evidence>
<organism evidence="1 2">
    <name type="scientific">Persea americana</name>
    <name type="common">Avocado</name>
    <dbReference type="NCBI Taxonomy" id="3435"/>
    <lineage>
        <taxon>Eukaryota</taxon>
        <taxon>Viridiplantae</taxon>
        <taxon>Streptophyta</taxon>
        <taxon>Embryophyta</taxon>
        <taxon>Tracheophyta</taxon>
        <taxon>Spermatophyta</taxon>
        <taxon>Magnoliopsida</taxon>
        <taxon>Magnoliidae</taxon>
        <taxon>Laurales</taxon>
        <taxon>Lauraceae</taxon>
        <taxon>Persea</taxon>
    </lineage>
</organism>
<reference evidence="1 2" key="1">
    <citation type="journal article" date="2022" name="Hortic Res">
        <title>A haplotype resolved chromosomal level avocado genome allows analysis of novel avocado genes.</title>
        <authorList>
            <person name="Nath O."/>
            <person name="Fletcher S.J."/>
            <person name="Hayward A."/>
            <person name="Shaw L.M."/>
            <person name="Masouleh A.K."/>
            <person name="Furtado A."/>
            <person name="Henry R.J."/>
            <person name="Mitter N."/>
        </authorList>
    </citation>
    <scope>NUCLEOTIDE SEQUENCE [LARGE SCALE GENOMIC DNA]</scope>
    <source>
        <strain evidence="2">cv. Hass</strain>
    </source>
</reference>
<keyword evidence="2" id="KW-1185">Reference proteome</keyword>
<accession>A0ACC2LSQ9</accession>
<comment type="caution">
    <text evidence="1">The sequence shown here is derived from an EMBL/GenBank/DDBJ whole genome shotgun (WGS) entry which is preliminary data.</text>
</comment>
<name>A0ACC2LSQ9_PERAE</name>
<dbReference type="EMBL" id="CM056811">
    <property type="protein sequence ID" value="KAJ8636074.1"/>
    <property type="molecule type" value="Genomic_DNA"/>
</dbReference>
<evidence type="ECO:0000313" key="2">
    <source>
        <dbReference type="Proteomes" id="UP001234297"/>
    </source>
</evidence>